<reference evidence="1" key="1">
    <citation type="journal article" date="2014" name="Int. J. Syst. Evol. Microbiol.">
        <title>Complete genome sequence of Corynebacterium casei LMG S-19264T (=DSM 44701T), isolated from a smear-ripened cheese.</title>
        <authorList>
            <consortium name="US DOE Joint Genome Institute (JGI-PGF)"/>
            <person name="Walter F."/>
            <person name="Albersmeier A."/>
            <person name="Kalinowski J."/>
            <person name="Ruckert C."/>
        </authorList>
    </citation>
    <scope>NUCLEOTIDE SEQUENCE</scope>
    <source>
        <strain evidence="1">JCM 4434</strain>
    </source>
</reference>
<name>A0A8H9HQB6_KITAU</name>
<dbReference type="AlphaFoldDB" id="A0A8H9HQB6"/>
<protein>
    <submittedName>
        <fullName evidence="1">Uncharacterized protein</fullName>
    </submittedName>
</protein>
<comment type="caution">
    <text evidence="1">The sequence shown here is derived from an EMBL/GenBank/DDBJ whole genome shotgun (WGS) entry which is preliminary data.</text>
</comment>
<organism evidence="1 2">
    <name type="scientific">Kitasatospora aureofaciens</name>
    <name type="common">Streptomyces aureofaciens</name>
    <dbReference type="NCBI Taxonomy" id="1894"/>
    <lineage>
        <taxon>Bacteria</taxon>
        <taxon>Bacillati</taxon>
        <taxon>Actinomycetota</taxon>
        <taxon>Actinomycetes</taxon>
        <taxon>Kitasatosporales</taxon>
        <taxon>Streptomycetaceae</taxon>
        <taxon>Kitasatospora</taxon>
    </lineage>
</organism>
<evidence type="ECO:0000313" key="2">
    <source>
        <dbReference type="Proteomes" id="UP000610124"/>
    </source>
</evidence>
<evidence type="ECO:0000313" key="1">
    <source>
        <dbReference type="EMBL" id="GGU82884.1"/>
    </source>
</evidence>
<sequence>MAATPVAFAQAAEPLRPPAGPAVDHIMETRTWAGLFAGAAVLMTGAALAPVAGAAGTPTAPHDPYTRTELFFGTERPDGGPAVTDQQFQQEAVGRVDEAVKASF</sequence>
<dbReference type="EMBL" id="BMUB01000008">
    <property type="protein sequence ID" value="GGU82884.1"/>
    <property type="molecule type" value="Genomic_DNA"/>
</dbReference>
<dbReference type="Proteomes" id="UP000610124">
    <property type="component" value="Unassembled WGS sequence"/>
</dbReference>
<proteinExistence type="predicted"/>
<gene>
    <name evidence="1" type="ORF">GCM10010502_38670</name>
</gene>
<reference evidence="1" key="2">
    <citation type="submission" date="2020-09" db="EMBL/GenBank/DDBJ databases">
        <authorList>
            <person name="Sun Q."/>
            <person name="Ohkuma M."/>
        </authorList>
    </citation>
    <scope>NUCLEOTIDE SEQUENCE</scope>
    <source>
        <strain evidence="1">JCM 4434</strain>
    </source>
</reference>
<accession>A0A8H9HQB6</accession>